<dbReference type="GO" id="GO:0009088">
    <property type="term" value="P:threonine biosynthetic process"/>
    <property type="evidence" value="ECO:0007669"/>
    <property type="project" value="UniProtKB-UniPathway"/>
</dbReference>
<evidence type="ECO:0000259" key="17">
    <source>
        <dbReference type="PROSITE" id="PS51671"/>
    </source>
</evidence>
<evidence type="ECO:0000256" key="14">
    <source>
        <dbReference type="PIRSR" id="PIRSR000726-1"/>
    </source>
</evidence>
<dbReference type="InterPro" id="IPR027795">
    <property type="entry name" value="CASTOR_ACT_dom"/>
</dbReference>
<keyword evidence="12" id="KW-0457">Lysine biosynthesis</keyword>
<feature type="domain" description="ACT" evidence="17">
    <location>
        <begin position="344"/>
        <end position="404"/>
    </location>
</feature>
<reference evidence="18 19" key="1">
    <citation type="submission" date="2016-11" db="EMBL/GenBank/DDBJ databases">
        <authorList>
            <person name="Jaros S."/>
            <person name="Januszkiewicz K."/>
            <person name="Wedrychowicz H."/>
        </authorList>
    </citation>
    <scope>NUCLEOTIDE SEQUENCE [LARGE SCALE GENOMIC DNA]</scope>
    <source>
        <strain evidence="18 19">CGMCC 1.10681</strain>
    </source>
</reference>
<keyword evidence="6 16" id="KW-0028">Amino-acid biosynthesis</keyword>
<keyword evidence="11" id="KW-0220">Diaminopimelate biosynthesis</keyword>
<keyword evidence="9 15" id="KW-0418">Kinase</keyword>
<evidence type="ECO:0000256" key="7">
    <source>
        <dbReference type="ARBA" id="ARBA00022679"/>
    </source>
</evidence>
<evidence type="ECO:0000256" key="9">
    <source>
        <dbReference type="ARBA" id="ARBA00022777"/>
    </source>
</evidence>
<evidence type="ECO:0000256" key="3">
    <source>
        <dbReference type="ARBA" id="ARBA00004986"/>
    </source>
</evidence>
<evidence type="ECO:0000313" key="18">
    <source>
        <dbReference type="EMBL" id="SHN16842.1"/>
    </source>
</evidence>
<dbReference type="GO" id="GO:0009090">
    <property type="term" value="P:homoserine biosynthetic process"/>
    <property type="evidence" value="ECO:0007669"/>
    <property type="project" value="TreeGrafter"/>
</dbReference>
<protein>
    <recommendedName>
        <fullName evidence="15">Aspartokinase</fullName>
        <ecNumber evidence="15">2.7.2.4</ecNumber>
    </recommendedName>
</protein>
<evidence type="ECO:0000256" key="16">
    <source>
        <dbReference type="RuleBase" id="RU004249"/>
    </source>
</evidence>
<dbReference type="Proteomes" id="UP000184184">
    <property type="component" value="Unassembled WGS sequence"/>
</dbReference>
<feature type="binding site" evidence="14">
    <location>
        <begin position="7"/>
        <end position="10"/>
    </location>
    <ligand>
        <name>ATP</name>
        <dbReference type="ChEBI" id="CHEBI:30616"/>
    </ligand>
</feature>
<dbReference type="PROSITE" id="PS51671">
    <property type="entry name" value="ACT"/>
    <property type="match status" value="1"/>
</dbReference>
<dbReference type="InterPro" id="IPR036393">
    <property type="entry name" value="AceGlu_kinase-like_sf"/>
</dbReference>
<evidence type="ECO:0000256" key="13">
    <source>
        <dbReference type="ARBA" id="ARBA00047872"/>
    </source>
</evidence>
<comment type="pathway">
    <text evidence="4 16">Amino-acid biosynthesis; L-threonine biosynthesis; L-threonine from L-aspartate: step 1/5.</text>
</comment>
<dbReference type="UniPathway" id="UPA00051">
    <property type="reaction ID" value="UER00462"/>
</dbReference>
<dbReference type="UniPathway" id="UPA00034">
    <property type="reaction ID" value="UER00015"/>
</dbReference>
<dbReference type="PIRSF" id="PIRSF000726">
    <property type="entry name" value="Asp_kin"/>
    <property type="match status" value="1"/>
</dbReference>
<keyword evidence="10 14" id="KW-0067">ATP-binding</keyword>
<feature type="binding site" evidence="14">
    <location>
        <begin position="178"/>
        <end position="179"/>
    </location>
    <ligand>
        <name>ATP</name>
        <dbReference type="ChEBI" id="CHEBI:30616"/>
    </ligand>
</feature>
<dbReference type="NCBIfam" id="TIGR00657">
    <property type="entry name" value="asp_kinases"/>
    <property type="match status" value="1"/>
</dbReference>
<dbReference type="Pfam" id="PF00696">
    <property type="entry name" value="AA_kinase"/>
    <property type="match status" value="1"/>
</dbReference>
<name>A0A1M7PI66_9BACI</name>
<dbReference type="SUPFAM" id="SSF53633">
    <property type="entry name" value="Carbamate kinase-like"/>
    <property type="match status" value="1"/>
</dbReference>
<feature type="binding site" evidence="14">
    <location>
        <position position="189"/>
    </location>
    <ligand>
        <name>ATP</name>
        <dbReference type="ChEBI" id="CHEBI:30616"/>
    </ligand>
</feature>
<organism evidence="18 19">
    <name type="scientific">Gracilibacillus kekensis</name>
    <dbReference type="NCBI Taxonomy" id="1027249"/>
    <lineage>
        <taxon>Bacteria</taxon>
        <taxon>Bacillati</taxon>
        <taxon>Bacillota</taxon>
        <taxon>Bacilli</taxon>
        <taxon>Bacillales</taxon>
        <taxon>Bacillaceae</taxon>
        <taxon>Gracilibacillus</taxon>
    </lineage>
</organism>
<evidence type="ECO:0000313" key="19">
    <source>
        <dbReference type="Proteomes" id="UP000184184"/>
    </source>
</evidence>
<evidence type="ECO:0000256" key="4">
    <source>
        <dbReference type="ARBA" id="ARBA00005139"/>
    </source>
</evidence>
<dbReference type="PANTHER" id="PTHR21499">
    <property type="entry name" value="ASPARTATE KINASE"/>
    <property type="match status" value="1"/>
</dbReference>
<evidence type="ECO:0000256" key="8">
    <source>
        <dbReference type="ARBA" id="ARBA00022741"/>
    </source>
</evidence>
<dbReference type="EC" id="2.7.2.4" evidence="15"/>
<dbReference type="InterPro" id="IPR018042">
    <property type="entry name" value="Aspartate_kinase_CS"/>
</dbReference>
<dbReference type="AlphaFoldDB" id="A0A1M7PI66"/>
<dbReference type="Gene3D" id="3.40.1160.10">
    <property type="entry name" value="Acetylglutamate kinase-like"/>
    <property type="match status" value="1"/>
</dbReference>
<evidence type="ECO:0000256" key="1">
    <source>
        <dbReference type="ARBA" id="ARBA00003121"/>
    </source>
</evidence>
<evidence type="ECO:0000256" key="6">
    <source>
        <dbReference type="ARBA" id="ARBA00022605"/>
    </source>
</evidence>
<evidence type="ECO:0000256" key="12">
    <source>
        <dbReference type="ARBA" id="ARBA00023154"/>
    </source>
</evidence>
<feature type="binding site" evidence="14">
    <location>
        <position position="52"/>
    </location>
    <ligand>
        <name>substrate</name>
    </ligand>
</feature>
<sequence>MRILVQKFGGTSVKSKRSRQHAIRHIKEALSEGYKIVVVVSAMGRFPDPYATDSLLSLINGNQSKLSNREKDLLISCGETISATVFSHDLLENQIESVALSGGEAGIITTSNFSNAQIKTIDTQYIHQLLKEHQVVIVAGFQGKTENNEVTTIGRGGSDTSATALAAALQAEFVDIFTDVNGIMTADPRVVSNAKKLEAISYTEICNLAYQGAKVIHPRAVEIAMQANIPIRVRSTMLKDKGTLITNAPEADYSESIHDKLVTGIAYVNHITQIRIQEIKEPQQLHVMVFKAMAEAGISVDFINISPNGVVYTIFERDEPLAKEVLKELKVNPTYTEDCAKISLVGAGMSGLPGVTSKIVQTLTNKQIPILQSADSHRTIWVLIQNKNLETALNALHVAFQLEK</sequence>
<evidence type="ECO:0000256" key="10">
    <source>
        <dbReference type="ARBA" id="ARBA00022840"/>
    </source>
</evidence>
<dbReference type="Gene3D" id="3.30.2130.10">
    <property type="entry name" value="VC0802-like"/>
    <property type="match status" value="1"/>
</dbReference>
<keyword evidence="7 15" id="KW-0808">Transferase</keyword>
<dbReference type="GO" id="GO:0009089">
    <property type="term" value="P:lysine biosynthetic process via diaminopimelate"/>
    <property type="evidence" value="ECO:0007669"/>
    <property type="project" value="UniProtKB-UniPathway"/>
</dbReference>
<dbReference type="SUPFAM" id="SSF55021">
    <property type="entry name" value="ACT-like"/>
    <property type="match status" value="2"/>
</dbReference>
<dbReference type="PANTHER" id="PTHR21499:SF3">
    <property type="entry name" value="ASPARTOKINASE"/>
    <property type="match status" value="1"/>
</dbReference>
<gene>
    <name evidence="18" type="ORF">SAMN05216179_2232</name>
</gene>
<dbReference type="NCBIfam" id="NF005155">
    <property type="entry name" value="PRK06635.1-4"/>
    <property type="match status" value="1"/>
</dbReference>
<dbReference type="InterPro" id="IPR001048">
    <property type="entry name" value="Asp/Glu/Uridylate_kinase"/>
</dbReference>
<evidence type="ECO:0000256" key="11">
    <source>
        <dbReference type="ARBA" id="ARBA00022915"/>
    </source>
</evidence>
<comment type="function">
    <text evidence="1">Catalyzes the phosphorylation of the beta-carboxyl group of aspartic acid with ATP to yield 4-phospho-L-aspartate, which is involved in the branched biosynthetic pathway leading to the biosynthesis of amino acids threonine, isoleucine and methionine.</text>
</comment>
<dbReference type="InterPro" id="IPR005260">
    <property type="entry name" value="Asp_kin_monofn"/>
</dbReference>
<comment type="catalytic activity">
    <reaction evidence="13 15">
        <text>L-aspartate + ATP = 4-phospho-L-aspartate + ADP</text>
        <dbReference type="Rhea" id="RHEA:23776"/>
        <dbReference type="ChEBI" id="CHEBI:29991"/>
        <dbReference type="ChEBI" id="CHEBI:30616"/>
        <dbReference type="ChEBI" id="CHEBI:57535"/>
        <dbReference type="ChEBI" id="CHEBI:456216"/>
        <dbReference type="EC" id="2.7.2.4"/>
    </reaction>
</comment>
<feature type="binding site" evidence="14">
    <location>
        <position position="79"/>
    </location>
    <ligand>
        <name>substrate</name>
    </ligand>
</feature>
<comment type="similarity">
    <text evidence="5 15">Belongs to the aspartokinase family.</text>
</comment>
<dbReference type="Pfam" id="PF13840">
    <property type="entry name" value="ACT_7"/>
    <property type="match status" value="1"/>
</dbReference>
<keyword evidence="19" id="KW-1185">Reference proteome</keyword>
<dbReference type="InterPro" id="IPR002912">
    <property type="entry name" value="ACT_dom"/>
</dbReference>
<dbReference type="GO" id="GO:0004072">
    <property type="term" value="F:aspartate kinase activity"/>
    <property type="evidence" value="ECO:0007669"/>
    <property type="project" value="UniProtKB-EC"/>
</dbReference>
<dbReference type="FunFam" id="3.40.1160.10:FF:000002">
    <property type="entry name" value="Aspartokinase"/>
    <property type="match status" value="1"/>
</dbReference>
<dbReference type="InterPro" id="IPR045865">
    <property type="entry name" value="ACT-like_dom_sf"/>
</dbReference>
<dbReference type="GO" id="GO:0019877">
    <property type="term" value="P:diaminopimelate biosynthetic process"/>
    <property type="evidence" value="ECO:0007669"/>
    <property type="project" value="UniProtKB-KW"/>
</dbReference>
<comment type="pathway">
    <text evidence="3 16">Amino-acid biosynthesis; L-methionine biosynthesis via de novo pathway; L-homoserine from L-aspartate: step 1/3.</text>
</comment>
<dbReference type="GO" id="GO:0005829">
    <property type="term" value="C:cytosol"/>
    <property type="evidence" value="ECO:0007669"/>
    <property type="project" value="TreeGrafter"/>
</dbReference>
<dbReference type="OrthoDB" id="9799110at2"/>
<proteinExistence type="inferred from homology"/>
<evidence type="ECO:0000256" key="15">
    <source>
        <dbReference type="RuleBase" id="RU003448"/>
    </source>
</evidence>
<evidence type="ECO:0000256" key="2">
    <source>
        <dbReference type="ARBA" id="ARBA00004766"/>
    </source>
</evidence>
<dbReference type="NCBIfam" id="NF006068">
    <property type="entry name" value="PRK08210.1"/>
    <property type="match status" value="1"/>
</dbReference>
<dbReference type="NCBIfam" id="TIGR00656">
    <property type="entry name" value="asp_kin_monofn"/>
    <property type="match status" value="1"/>
</dbReference>
<dbReference type="RefSeq" id="WP_073201929.1">
    <property type="nucleotide sequence ID" value="NZ_FRCZ01000004.1"/>
</dbReference>
<dbReference type="GO" id="GO:0005524">
    <property type="term" value="F:ATP binding"/>
    <property type="evidence" value="ECO:0007669"/>
    <property type="project" value="UniProtKB-KW"/>
</dbReference>
<evidence type="ECO:0000256" key="5">
    <source>
        <dbReference type="ARBA" id="ARBA00010122"/>
    </source>
</evidence>
<dbReference type="EMBL" id="FRCZ01000004">
    <property type="protein sequence ID" value="SHN16842.1"/>
    <property type="molecule type" value="Genomic_DNA"/>
</dbReference>
<dbReference type="InterPro" id="IPR001341">
    <property type="entry name" value="Asp_kinase"/>
</dbReference>
<dbReference type="UniPathway" id="UPA00050">
    <property type="reaction ID" value="UER00461"/>
</dbReference>
<accession>A0A1M7PI66</accession>
<feature type="binding site" evidence="14">
    <location>
        <begin position="214"/>
        <end position="215"/>
    </location>
    <ligand>
        <name>ATP</name>
        <dbReference type="ChEBI" id="CHEBI:30616"/>
    </ligand>
</feature>
<comment type="pathway">
    <text evidence="2 16">Amino-acid biosynthesis; L-lysine biosynthesis via DAP pathway; (S)-tetrahydrodipicolinate from L-aspartate: step 1/4.</text>
</comment>
<keyword evidence="8 14" id="KW-0547">Nucleotide-binding</keyword>
<dbReference type="STRING" id="1027249.SAMN05216179_2232"/>
<dbReference type="PROSITE" id="PS00324">
    <property type="entry name" value="ASPARTOKINASE"/>
    <property type="match status" value="1"/>
</dbReference>